<dbReference type="AlphaFoldDB" id="U5NAH5"/>
<keyword evidence="12" id="KW-0697">Rotamase</keyword>
<evidence type="ECO:0000256" key="13">
    <source>
        <dbReference type="SAM" id="Phobius"/>
    </source>
</evidence>
<dbReference type="SUPFAM" id="SSF54534">
    <property type="entry name" value="FKBP-like"/>
    <property type="match status" value="1"/>
</dbReference>
<sequence>MLDVFRKHTRIMMFFVFLLIIPSFVLFGIDGYQRMQNEDRVVAEVGGTDISHAQWEAAHRANAERLRAAHPEFDAKLLDSPFARYATLEELVRDKVLSAAVEKYRLVVSDARLAKTLHDDPTIASLRKPDGQIDMDRYRQLAAMHGMTPEGFEHGVRQDLSRRQIESTVRDSAFPVPALADLATQAYHEQRAVQVWNFPIATYLPKVQPTDAELQKEYDATPGAFLTEETVSIEYVVLDIEAIQKTIDVPEVDVRAYYDQHIDRYRSKEERRASHILIRADKDAAQRAQARARAEELLQTLRKAPTRFAELAKQHSQDPGSATKGGDLGHFGRGMMVKPFEDAVFALKVGELSDVVESDFGFHLIMLTDERQPVQRGLEEVRSTIETELRTQQAQQRFAEAAESFTNFVYEQPDTLQPAAEKWNLTVRTEQHLARRPHPAGGVLANQKFLDAIFAPDSIAKKHNTAAIELSPQQLVAGRVLAHAPARKQTIDEVRKQLLARVARNKAMALAQQEGDALAAKLRNKDPAVALPPEKLVSRQSFGDVPSQLVQAAMQAEAASLPVVQGVALGTTGYAVVRVARIVPADRSASAKEDREQYARAWSDAEGQAYSAVLRQVLGVRILEPKPGAAAGLTLP</sequence>
<dbReference type="PANTHER" id="PTHR47529">
    <property type="entry name" value="PEPTIDYL-PROLYL CIS-TRANS ISOMERASE D"/>
    <property type="match status" value="1"/>
</dbReference>
<evidence type="ECO:0000256" key="8">
    <source>
        <dbReference type="ARBA" id="ARBA00023235"/>
    </source>
</evidence>
<dbReference type="SUPFAM" id="SSF109998">
    <property type="entry name" value="Triger factor/SurA peptide-binding domain-like"/>
    <property type="match status" value="1"/>
</dbReference>
<evidence type="ECO:0000313" key="15">
    <source>
        <dbReference type="EMBL" id="AGX87199.1"/>
    </source>
</evidence>
<comment type="subcellular location">
    <subcellularLocation>
        <location evidence="1">Cell inner membrane</location>
        <topology evidence="1">Single-pass type II membrane protein</topology>
        <orientation evidence="1">Periplasmic side</orientation>
    </subcellularLocation>
</comment>
<dbReference type="Proteomes" id="UP000017184">
    <property type="component" value="Chromosome"/>
</dbReference>
<dbReference type="OrthoDB" id="9812372at2"/>
<keyword evidence="16" id="KW-1185">Reference proteome</keyword>
<evidence type="ECO:0000256" key="2">
    <source>
        <dbReference type="ARBA" id="ARBA00022475"/>
    </source>
</evidence>
<dbReference type="eggNOG" id="COG0760">
    <property type="taxonomic scope" value="Bacteria"/>
</dbReference>
<dbReference type="STRING" id="946483.Cenrod_1106"/>
<reference evidence="15 16" key="1">
    <citation type="journal article" date="2013" name="Genome Biol.">
        <title>Genomic analysis reveals key aspects of prokaryotic symbiosis in the phototrophic consortium "Chlorochromatium aggregatum".</title>
        <authorList>
            <person name="Liu Z."/>
            <person name="Muller J."/>
            <person name="Li T."/>
            <person name="Alvey R.M."/>
            <person name="Vogl K."/>
            <person name="Frigaard N.U."/>
            <person name="Rockwell N.C."/>
            <person name="Boyd E.S."/>
            <person name="Tomsho L.P."/>
            <person name="Schuster S.C."/>
            <person name="Henke P."/>
            <person name="Rohde M."/>
            <person name="Overmann J."/>
            <person name="Bryant D.A."/>
        </authorList>
    </citation>
    <scope>NUCLEOTIDE SEQUENCE [LARGE SCALE GENOMIC DNA]</scope>
    <source>
        <strain evidence="15">CR</strain>
    </source>
</reference>
<evidence type="ECO:0000256" key="3">
    <source>
        <dbReference type="ARBA" id="ARBA00022519"/>
    </source>
</evidence>
<keyword evidence="5 13" id="KW-1133">Transmembrane helix</keyword>
<evidence type="ECO:0000256" key="10">
    <source>
        <dbReference type="ARBA" id="ARBA00040743"/>
    </source>
</evidence>
<protein>
    <recommendedName>
        <fullName evidence="10">Periplasmic chaperone PpiD</fullName>
    </recommendedName>
    <alternativeName>
        <fullName evidence="11">Periplasmic folding chaperone</fullName>
    </alternativeName>
</protein>
<gene>
    <name evidence="15" type="primary">ppiD</name>
    <name evidence="15" type="ORF">Cenrod_1106</name>
</gene>
<evidence type="ECO:0000313" key="16">
    <source>
        <dbReference type="Proteomes" id="UP000017184"/>
    </source>
</evidence>
<dbReference type="EMBL" id="CP004885">
    <property type="protein sequence ID" value="AGX87199.1"/>
    <property type="molecule type" value="Genomic_DNA"/>
</dbReference>
<dbReference type="PANTHER" id="PTHR47529:SF1">
    <property type="entry name" value="PERIPLASMIC CHAPERONE PPID"/>
    <property type="match status" value="1"/>
</dbReference>
<evidence type="ECO:0000256" key="4">
    <source>
        <dbReference type="ARBA" id="ARBA00022692"/>
    </source>
</evidence>
<evidence type="ECO:0000256" key="6">
    <source>
        <dbReference type="ARBA" id="ARBA00023136"/>
    </source>
</evidence>
<dbReference type="KEGG" id="cbx:Cenrod_1106"/>
<evidence type="ECO:0000256" key="9">
    <source>
        <dbReference type="ARBA" id="ARBA00038408"/>
    </source>
</evidence>
<evidence type="ECO:0000256" key="11">
    <source>
        <dbReference type="ARBA" id="ARBA00042775"/>
    </source>
</evidence>
<keyword evidence="3" id="KW-0997">Cell inner membrane</keyword>
<organism evidence="15 16">
    <name type="scientific">Candidatus Symbiobacter mobilis CR</name>
    <dbReference type="NCBI Taxonomy" id="946483"/>
    <lineage>
        <taxon>Bacteria</taxon>
        <taxon>Pseudomonadati</taxon>
        <taxon>Pseudomonadota</taxon>
        <taxon>Betaproteobacteria</taxon>
        <taxon>Burkholderiales</taxon>
        <taxon>Comamonadaceae</taxon>
    </lineage>
</organism>
<dbReference type="InterPro" id="IPR023058">
    <property type="entry name" value="PPIase_PpiC_CS"/>
</dbReference>
<accession>U5NAH5</accession>
<dbReference type="Gene3D" id="3.10.50.40">
    <property type="match status" value="1"/>
</dbReference>
<keyword evidence="8 12" id="KW-0413">Isomerase</keyword>
<dbReference type="Gene3D" id="1.10.4030.10">
    <property type="entry name" value="Porin chaperone SurA, peptide-binding domain"/>
    <property type="match status" value="1"/>
</dbReference>
<evidence type="ECO:0000256" key="12">
    <source>
        <dbReference type="PROSITE-ProRule" id="PRU00278"/>
    </source>
</evidence>
<evidence type="ECO:0000256" key="7">
    <source>
        <dbReference type="ARBA" id="ARBA00023186"/>
    </source>
</evidence>
<keyword evidence="2" id="KW-1003">Cell membrane</keyword>
<comment type="similarity">
    <text evidence="9">Belongs to the PpiD chaperone family.</text>
</comment>
<dbReference type="InterPro" id="IPR000297">
    <property type="entry name" value="PPIase_PpiC"/>
</dbReference>
<evidence type="ECO:0000256" key="5">
    <source>
        <dbReference type="ARBA" id="ARBA00022989"/>
    </source>
</evidence>
<dbReference type="InterPro" id="IPR046357">
    <property type="entry name" value="PPIase_dom_sf"/>
</dbReference>
<dbReference type="RefSeq" id="WP_022772017.1">
    <property type="nucleotide sequence ID" value="NC_022576.1"/>
</dbReference>
<dbReference type="HOGENOM" id="CLU_023843_1_2_4"/>
<dbReference type="PATRIC" id="fig|946483.4.peg.1109"/>
<evidence type="ECO:0000259" key="14">
    <source>
        <dbReference type="PROSITE" id="PS50198"/>
    </source>
</evidence>
<feature type="domain" description="PpiC" evidence="14">
    <location>
        <begin position="268"/>
        <end position="369"/>
    </location>
</feature>
<keyword evidence="6 13" id="KW-0472">Membrane</keyword>
<dbReference type="PROSITE" id="PS01096">
    <property type="entry name" value="PPIC_PPIASE_1"/>
    <property type="match status" value="1"/>
</dbReference>
<dbReference type="GO" id="GO:0005886">
    <property type="term" value="C:plasma membrane"/>
    <property type="evidence" value="ECO:0007669"/>
    <property type="project" value="UniProtKB-SubCell"/>
</dbReference>
<name>U5NAH5_9BURK</name>
<feature type="transmembrane region" description="Helical" evidence="13">
    <location>
        <begin position="12"/>
        <end position="29"/>
    </location>
</feature>
<dbReference type="PROSITE" id="PS50198">
    <property type="entry name" value="PPIC_PPIASE_2"/>
    <property type="match status" value="1"/>
</dbReference>
<keyword evidence="7" id="KW-0143">Chaperone</keyword>
<dbReference type="InterPro" id="IPR052029">
    <property type="entry name" value="PpiD_chaperone"/>
</dbReference>
<proteinExistence type="inferred from homology"/>
<dbReference type="InterPro" id="IPR027304">
    <property type="entry name" value="Trigger_fact/SurA_dom_sf"/>
</dbReference>
<dbReference type="Pfam" id="PF13624">
    <property type="entry name" value="SurA_N_3"/>
    <property type="match status" value="1"/>
</dbReference>
<evidence type="ECO:0000256" key="1">
    <source>
        <dbReference type="ARBA" id="ARBA00004382"/>
    </source>
</evidence>
<dbReference type="GO" id="GO:0003755">
    <property type="term" value="F:peptidyl-prolyl cis-trans isomerase activity"/>
    <property type="evidence" value="ECO:0007669"/>
    <property type="project" value="UniProtKB-KW"/>
</dbReference>
<keyword evidence="4 13" id="KW-0812">Transmembrane</keyword>
<dbReference type="Pfam" id="PF13616">
    <property type="entry name" value="Rotamase_3"/>
    <property type="match status" value="1"/>
</dbReference>